<name>A0A131XN93_9ACAR</name>
<protein>
    <submittedName>
        <fullName evidence="1">Putative salivary lipocalin</fullName>
    </submittedName>
</protein>
<feature type="non-terminal residue" evidence="1">
    <location>
        <position position="1"/>
    </location>
</feature>
<sequence>IAGASASGSQPEPPPVVGNATLRDLQGLLNTTGKIYVYSSSHADKDYADAEACQYYIPEKKNDTYFLLHMNYSIPSKSKPQTVFAELRSQDQGRNPYMRERMKPGDRAYLDLFLMGYDGILGCGIFKFYFKGNPHCEVHVREHLVASYHDARDNVCRKYQKEICGDNVYTFYKP</sequence>
<reference evidence="1" key="1">
    <citation type="journal article" date="2017" name="Ticks Tick Borne Dis.">
        <title>An insight into the sialome of Hyalomma excavatum.</title>
        <authorList>
            <person name="Ribeiro J.M."/>
            <person name="Slovak M."/>
            <person name="Francischetti I.M."/>
        </authorList>
    </citation>
    <scope>NUCLEOTIDE SEQUENCE</scope>
    <source>
        <strain evidence="1">Samish</strain>
        <tissue evidence="1">Salivary glands</tissue>
    </source>
</reference>
<organism evidence="1">
    <name type="scientific">Hyalomma excavatum</name>
    <dbReference type="NCBI Taxonomy" id="257692"/>
    <lineage>
        <taxon>Eukaryota</taxon>
        <taxon>Metazoa</taxon>
        <taxon>Ecdysozoa</taxon>
        <taxon>Arthropoda</taxon>
        <taxon>Chelicerata</taxon>
        <taxon>Arachnida</taxon>
        <taxon>Acari</taxon>
        <taxon>Parasitiformes</taxon>
        <taxon>Ixodida</taxon>
        <taxon>Ixodoidea</taxon>
        <taxon>Ixodidae</taxon>
        <taxon>Hyalomminae</taxon>
        <taxon>Hyalomma</taxon>
    </lineage>
</organism>
<proteinExistence type="evidence at transcript level"/>
<evidence type="ECO:0000313" key="1">
    <source>
        <dbReference type="EMBL" id="JAP67176.1"/>
    </source>
</evidence>
<dbReference type="EMBL" id="GEFH01001405">
    <property type="protein sequence ID" value="JAP67176.1"/>
    <property type="molecule type" value="mRNA"/>
</dbReference>
<accession>A0A131XN93</accession>
<dbReference type="AlphaFoldDB" id="A0A131XN93"/>
<feature type="non-terminal residue" evidence="1">
    <location>
        <position position="174"/>
    </location>
</feature>